<dbReference type="EMBL" id="VSRL01000407">
    <property type="protein sequence ID" value="NKE63720.1"/>
    <property type="molecule type" value="Genomic_DNA"/>
</dbReference>
<gene>
    <name evidence="1" type="ORF">FXN61_46215</name>
</gene>
<accession>A0ABX1FXT1</accession>
<dbReference type="RefSeq" id="WP_167980293.1">
    <property type="nucleotide sequence ID" value="NZ_VSRL01000407.1"/>
</dbReference>
<sequence>MRHLRTLLAVTVAMTFLLGLSVAMRPVELPPTATTHCKEAVLRVASGTVTSSSCDGELAGRVSRMLDESVRGVGDILDIGWSRRVDVVVPASESELVSLVGPAFADMAGIAIRDGAGQRVVLNRVRAAPLSDVELRLLLRHEITHVATRDLTSDSAPLWLVEGFADWVAFHGLGLSLRQAAPLLTSDVSALPTDFGGPGRDLAYQQAYSIMVYLESRLGERGVVEFFLRHASMSAVDLQRSLAPVDVAGWREFLRSSIG</sequence>
<organism evidence="1 2">
    <name type="scientific">Lentzea indica</name>
    <dbReference type="NCBI Taxonomy" id="2604800"/>
    <lineage>
        <taxon>Bacteria</taxon>
        <taxon>Bacillati</taxon>
        <taxon>Actinomycetota</taxon>
        <taxon>Actinomycetes</taxon>
        <taxon>Pseudonocardiales</taxon>
        <taxon>Pseudonocardiaceae</taxon>
        <taxon>Lentzea</taxon>
    </lineage>
</organism>
<evidence type="ECO:0000313" key="1">
    <source>
        <dbReference type="EMBL" id="NKE63720.1"/>
    </source>
</evidence>
<dbReference type="Proteomes" id="UP001515943">
    <property type="component" value="Unassembled WGS sequence"/>
</dbReference>
<name>A0ABX1FXT1_9PSEU</name>
<protein>
    <recommendedName>
        <fullName evidence="3">Peptidase</fullName>
    </recommendedName>
</protein>
<evidence type="ECO:0008006" key="3">
    <source>
        <dbReference type="Google" id="ProtNLM"/>
    </source>
</evidence>
<proteinExistence type="predicted"/>
<keyword evidence="2" id="KW-1185">Reference proteome</keyword>
<reference evidence="1 2" key="1">
    <citation type="submission" date="2019-08" db="EMBL/GenBank/DDBJ databases">
        <title>Lentzea from Indian Himalayas.</title>
        <authorList>
            <person name="Mandal S."/>
            <person name="Mallick Gupta A."/>
            <person name="Maiti P.K."/>
            <person name="Sarkar J."/>
            <person name="Mandal S."/>
        </authorList>
    </citation>
    <scope>NUCLEOTIDE SEQUENCE [LARGE SCALE GENOMIC DNA]</scope>
    <source>
        <strain evidence="1 2">PSKA42</strain>
    </source>
</reference>
<comment type="caution">
    <text evidence="1">The sequence shown here is derived from an EMBL/GenBank/DDBJ whole genome shotgun (WGS) entry which is preliminary data.</text>
</comment>
<evidence type="ECO:0000313" key="2">
    <source>
        <dbReference type="Proteomes" id="UP001515943"/>
    </source>
</evidence>